<evidence type="ECO:0000313" key="2">
    <source>
        <dbReference type="Proteomes" id="UP000028999"/>
    </source>
</evidence>
<gene>
    <name evidence="1" type="primary">BnaA04g11910D</name>
    <name evidence="1" type="ORF">GSBRNA2T00090287001</name>
</gene>
<dbReference type="Gramene" id="CDY15920">
    <property type="protein sequence ID" value="CDY15920"/>
    <property type="gene ID" value="GSBRNA2T00090287001"/>
</dbReference>
<dbReference type="Proteomes" id="UP000028999">
    <property type="component" value="Unassembled WGS sequence"/>
</dbReference>
<accession>A0A078FN99</accession>
<keyword evidence="2" id="KW-1185">Reference proteome</keyword>
<sequence length="19" mass="2531">MEVMVVKEMVWWYKRKIFQ</sequence>
<organism evidence="1 2">
    <name type="scientific">Brassica napus</name>
    <name type="common">Rape</name>
    <dbReference type="NCBI Taxonomy" id="3708"/>
    <lineage>
        <taxon>Eukaryota</taxon>
        <taxon>Viridiplantae</taxon>
        <taxon>Streptophyta</taxon>
        <taxon>Embryophyta</taxon>
        <taxon>Tracheophyta</taxon>
        <taxon>Spermatophyta</taxon>
        <taxon>Magnoliopsida</taxon>
        <taxon>eudicotyledons</taxon>
        <taxon>Gunneridae</taxon>
        <taxon>Pentapetalae</taxon>
        <taxon>rosids</taxon>
        <taxon>malvids</taxon>
        <taxon>Brassicales</taxon>
        <taxon>Brassicaceae</taxon>
        <taxon>Brassiceae</taxon>
        <taxon>Brassica</taxon>
    </lineage>
</organism>
<reference evidence="1 2" key="1">
    <citation type="journal article" date="2014" name="Science">
        <title>Plant genetics. Early allopolyploid evolution in the post-Neolithic Brassica napus oilseed genome.</title>
        <authorList>
            <person name="Chalhoub B."/>
            <person name="Denoeud F."/>
            <person name="Liu S."/>
            <person name="Parkin I.A."/>
            <person name="Tang H."/>
            <person name="Wang X."/>
            <person name="Chiquet J."/>
            <person name="Belcram H."/>
            <person name="Tong C."/>
            <person name="Samans B."/>
            <person name="Correa M."/>
            <person name="Da Silva C."/>
            <person name="Just J."/>
            <person name="Falentin C."/>
            <person name="Koh C.S."/>
            <person name="Le Clainche I."/>
            <person name="Bernard M."/>
            <person name="Bento P."/>
            <person name="Noel B."/>
            <person name="Labadie K."/>
            <person name="Alberti A."/>
            <person name="Charles M."/>
            <person name="Arnaud D."/>
            <person name="Guo H."/>
            <person name="Daviaud C."/>
            <person name="Alamery S."/>
            <person name="Jabbari K."/>
            <person name="Zhao M."/>
            <person name="Edger P.P."/>
            <person name="Chelaifa H."/>
            <person name="Tack D."/>
            <person name="Lassalle G."/>
            <person name="Mestiri I."/>
            <person name="Schnel N."/>
            <person name="Le Paslier M.C."/>
            <person name="Fan G."/>
            <person name="Renault V."/>
            <person name="Bayer P.E."/>
            <person name="Golicz A.A."/>
            <person name="Manoli S."/>
            <person name="Lee T.H."/>
            <person name="Thi V.H."/>
            <person name="Chalabi S."/>
            <person name="Hu Q."/>
            <person name="Fan C."/>
            <person name="Tollenaere R."/>
            <person name="Lu Y."/>
            <person name="Battail C."/>
            <person name="Shen J."/>
            <person name="Sidebottom C.H."/>
            <person name="Wang X."/>
            <person name="Canaguier A."/>
            <person name="Chauveau A."/>
            <person name="Berard A."/>
            <person name="Deniot G."/>
            <person name="Guan M."/>
            <person name="Liu Z."/>
            <person name="Sun F."/>
            <person name="Lim Y.P."/>
            <person name="Lyons E."/>
            <person name="Town C.D."/>
            <person name="Bancroft I."/>
            <person name="Wang X."/>
            <person name="Meng J."/>
            <person name="Ma J."/>
            <person name="Pires J.C."/>
            <person name="King G.J."/>
            <person name="Brunel D."/>
            <person name="Delourme R."/>
            <person name="Renard M."/>
            <person name="Aury J.M."/>
            <person name="Adams K.L."/>
            <person name="Batley J."/>
            <person name="Snowdon R.J."/>
            <person name="Tost J."/>
            <person name="Edwards D."/>
            <person name="Zhou Y."/>
            <person name="Hua W."/>
            <person name="Sharpe A.G."/>
            <person name="Paterson A.H."/>
            <person name="Guan C."/>
            <person name="Wincker P."/>
        </authorList>
    </citation>
    <scope>NUCLEOTIDE SEQUENCE [LARGE SCALE GENOMIC DNA]</scope>
    <source>
        <strain evidence="2">cv. Darmor-bzh</strain>
    </source>
</reference>
<evidence type="ECO:0000313" key="1">
    <source>
        <dbReference type="EMBL" id="CDY15920.1"/>
    </source>
</evidence>
<protein>
    <submittedName>
        <fullName evidence="1">BnaA04g11910D protein</fullName>
    </submittedName>
</protein>
<proteinExistence type="predicted"/>
<dbReference type="EMBL" id="LK032059">
    <property type="protein sequence ID" value="CDY15920.1"/>
    <property type="molecule type" value="Genomic_DNA"/>
</dbReference>
<dbReference type="AlphaFoldDB" id="A0A078FN99"/>
<name>A0A078FN99_BRANA</name>
<dbReference type="PaxDb" id="3708-A0A078FN99"/>